<sequence>MDLDSFVKAKPTERKPTSAEDGGSESHCETPTERQIRDVALPLAPGTRGSAERLDTTSRNITSVPAMSTLGSQERNVRFNCDSTSTTSLSIAIPDSKSRNKDPAKGVDESRTGESEAAVEKGGSEPSSPRLGSTGWVSSSQPRAAAHLPTNHTGSDIRAESDVKYFVSTRPPKAASSPSHGKENASLLDVSVSETTGSRSTDDSMHNVDVDMIEARCKEDMMNAMSVASTRSEMSPDGVGPIGPRGTADVLNGATLDASTVQQKGSAGNRGSEIDDFPRLFYPVSGKCEKSENGSSDGSGQGALKNAPPSLYHQFVVPPHASEGGVDPQHVEIDDGMHFSDIPKAQRQAVTQHGKASNYERLIDSSIQLYPPLPPPIADEEVINIKIGIDGKVGSCTPLTSIPEVPKLCLAPSGAVIPTEVAEVACIEKKSLIASVRKEAEFAGGLNANVDSGSLVRSRLSGASHGCGTTLNDATSAPLLPAQGAMHDAVPSKEKSNAVKPVDVHVISRAPEMWREVLSKDMDLLKPSSNLAQFLSEDLLEGLNVRMDSSNADLEKLNHPEVETGLPIRCKEIVRSKSDRRKSKSVERQIKARGQPETRDVGTSISPERQLACVIAPCTSAKELESRCKSPTEELVYNTASPYNGKMGVDDPSAEDLEGLCHNGIRLIKEKSDAEDRNEEEEREREIHRAKRFERLNLALLKLQVCRKNKSPVHDTDGECSSPYETGYRTCRYSSGRGASTTFAVHTPSAVAPQSNYWDPHEIKQPRGRYGTRRRALFPPPCSPTRSSREGSFEGLIHTPGRAPSYRDASWMFDRSPDGEKYSSYYCSNEDFRVPELRVHDRMAAKTFAREISSLASAVKGSEMFSLI</sequence>
<proteinExistence type="predicted"/>
<dbReference type="VEuPathDB" id="TriTrypDB:TcIL3000_4_2940"/>
<gene>
    <name evidence="3" type="ORF">TCIL3000_4_2940</name>
</gene>
<feature type="compositionally biased region" description="Polar residues" evidence="2">
    <location>
        <begin position="81"/>
        <end position="90"/>
    </location>
</feature>
<feature type="region of interest" description="Disordered" evidence="2">
    <location>
        <begin position="286"/>
        <end position="307"/>
    </location>
</feature>
<feature type="region of interest" description="Disordered" evidence="2">
    <location>
        <begin position="576"/>
        <end position="604"/>
    </location>
</feature>
<dbReference type="EMBL" id="HE575317">
    <property type="protein sequence ID" value="CCC90201.1"/>
    <property type="molecule type" value="Genomic_DNA"/>
</dbReference>
<feature type="region of interest" description="Disordered" evidence="2">
    <location>
        <begin position="769"/>
        <end position="799"/>
    </location>
</feature>
<feature type="compositionally biased region" description="Polar residues" evidence="2">
    <location>
        <begin position="125"/>
        <end position="142"/>
    </location>
</feature>
<feature type="compositionally biased region" description="Polar residues" evidence="2">
    <location>
        <begin position="57"/>
        <end position="74"/>
    </location>
</feature>
<organism evidence="3">
    <name type="scientific">Trypanosoma congolense (strain IL3000)</name>
    <dbReference type="NCBI Taxonomy" id="1068625"/>
    <lineage>
        <taxon>Eukaryota</taxon>
        <taxon>Discoba</taxon>
        <taxon>Euglenozoa</taxon>
        <taxon>Kinetoplastea</taxon>
        <taxon>Metakinetoplastina</taxon>
        <taxon>Trypanosomatida</taxon>
        <taxon>Trypanosomatidae</taxon>
        <taxon>Trypanosoma</taxon>
        <taxon>Nannomonas</taxon>
    </lineage>
</organism>
<protein>
    <submittedName>
        <fullName evidence="3">Uncharacterized protein</fullName>
    </submittedName>
</protein>
<feature type="coiled-coil region" evidence="1">
    <location>
        <begin position="664"/>
        <end position="691"/>
    </location>
</feature>
<feature type="region of interest" description="Disordered" evidence="2">
    <location>
        <begin position="1"/>
        <end position="164"/>
    </location>
</feature>
<dbReference type="AlphaFoldDB" id="G0ULE6"/>
<evidence type="ECO:0000256" key="1">
    <source>
        <dbReference type="SAM" id="Coils"/>
    </source>
</evidence>
<feature type="compositionally biased region" description="Basic and acidic residues" evidence="2">
    <location>
        <begin position="584"/>
        <end position="600"/>
    </location>
</feature>
<name>G0ULE6_TRYCI</name>
<keyword evidence="1" id="KW-0175">Coiled coil</keyword>
<feature type="compositionally biased region" description="Basic and acidic residues" evidence="2">
    <location>
        <begin position="1"/>
        <end position="37"/>
    </location>
</feature>
<feature type="compositionally biased region" description="Basic and acidic residues" evidence="2">
    <location>
        <begin position="96"/>
        <end position="123"/>
    </location>
</feature>
<evidence type="ECO:0000313" key="3">
    <source>
        <dbReference type="EMBL" id="CCC90201.1"/>
    </source>
</evidence>
<evidence type="ECO:0000256" key="2">
    <source>
        <dbReference type="SAM" id="MobiDB-lite"/>
    </source>
</evidence>
<accession>G0ULE6</accession>
<reference evidence="3" key="1">
    <citation type="journal article" date="2012" name="Proc. Natl. Acad. Sci. U.S.A.">
        <title>Antigenic diversity is generated by distinct evolutionary mechanisms in African trypanosome species.</title>
        <authorList>
            <person name="Jackson A.P."/>
            <person name="Berry A."/>
            <person name="Aslett M."/>
            <person name="Allison H.C."/>
            <person name="Burton P."/>
            <person name="Vavrova-Anderson J."/>
            <person name="Brown R."/>
            <person name="Browne H."/>
            <person name="Corton N."/>
            <person name="Hauser H."/>
            <person name="Gamble J."/>
            <person name="Gilderthorp R."/>
            <person name="Marcello L."/>
            <person name="McQuillan J."/>
            <person name="Otto T.D."/>
            <person name="Quail M.A."/>
            <person name="Sanders M.J."/>
            <person name="van Tonder A."/>
            <person name="Ginger M.L."/>
            <person name="Field M.C."/>
            <person name="Barry J.D."/>
            <person name="Hertz-Fowler C."/>
            <person name="Berriman M."/>
        </authorList>
    </citation>
    <scope>NUCLEOTIDE SEQUENCE</scope>
    <source>
        <strain evidence="3">IL3000</strain>
    </source>
</reference>